<organism evidence="1">
    <name type="scientific">bioreactor metagenome</name>
    <dbReference type="NCBI Taxonomy" id="1076179"/>
    <lineage>
        <taxon>unclassified sequences</taxon>
        <taxon>metagenomes</taxon>
        <taxon>ecological metagenomes</taxon>
    </lineage>
</organism>
<comment type="caution">
    <text evidence="1">The sequence shown here is derived from an EMBL/GenBank/DDBJ whole genome shotgun (WGS) entry which is preliminary data.</text>
</comment>
<gene>
    <name evidence="1" type="ORF">SDC9_181867</name>
</gene>
<accession>A0A645HE48</accession>
<name>A0A645HE48_9ZZZZ</name>
<sequence length="109" mass="12021">MEQLAYVVDALALEEYDRIGAVECSGHKTLGVIRRHGIDDLEARDVRAHGGPILGMLRAVFYADRHPERDRHLDDPGAHGLPFGHLVEYIVGAATDEVAVHDLDQRTTA</sequence>
<dbReference type="AlphaFoldDB" id="A0A645HE48"/>
<evidence type="ECO:0000313" key="1">
    <source>
        <dbReference type="EMBL" id="MPN34374.1"/>
    </source>
</evidence>
<protein>
    <submittedName>
        <fullName evidence="1">Uncharacterized protein</fullName>
    </submittedName>
</protein>
<proteinExistence type="predicted"/>
<reference evidence="1" key="1">
    <citation type="submission" date="2019-08" db="EMBL/GenBank/DDBJ databases">
        <authorList>
            <person name="Kucharzyk K."/>
            <person name="Murdoch R.W."/>
            <person name="Higgins S."/>
            <person name="Loffler F."/>
        </authorList>
    </citation>
    <scope>NUCLEOTIDE SEQUENCE</scope>
</reference>
<dbReference type="EMBL" id="VSSQ01087372">
    <property type="protein sequence ID" value="MPN34374.1"/>
    <property type="molecule type" value="Genomic_DNA"/>
</dbReference>